<gene>
    <name evidence="1" type="ORF">mMyoMyo1_012266</name>
</gene>
<organism evidence="1 2">
    <name type="scientific">Myotis myotis</name>
    <name type="common">Greater mouse-eared bat</name>
    <name type="synonym">Vespertilio myotis</name>
    <dbReference type="NCBI Taxonomy" id="51298"/>
    <lineage>
        <taxon>Eukaryota</taxon>
        <taxon>Metazoa</taxon>
        <taxon>Chordata</taxon>
        <taxon>Craniata</taxon>
        <taxon>Vertebrata</taxon>
        <taxon>Euteleostomi</taxon>
        <taxon>Mammalia</taxon>
        <taxon>Eutheria</taxon>
        <taxon>Laurasiatheria</taxon>
        <taxon>Chiroptera</taxon>
        <taxon>Yangochiroptera</taxon>
        <taxon>Vespertilionidae</taxon>
        <taxon>Myotis</taxon>
    </lineage>
</organism>
<proteinExistence type="predicted"/>
<keyword evidence="2" id="KW-1185">Reference proteome</keyword>
<dbReference type="AlphaFoldDB" id="A0A7J7VZ51"/>
<dbReference type="EMBL" id="JABWUV010000009">
    <property type="protein sequence ID" value="KAF6330271.1"/>
    <property type="molecule type" value="Genomic_DNA"/>
</dbReference>
<dbReference type="Proteomes" id="UP000527355">
    <property type="component" value="Unassembled WGS sequence"/>
</dbReference>
<sequence>MPVRLCSEANRGASVDHLSHNHDNRVDSFQNHPGKCLSHDISRVVAGFSQSQYYVVSRCLDKSPRALQTVFTPHFTVTGKWCHYTHHTYSSSSVCGIHGKSSLRGMLTEALILRFPPSHRPEHTRA</sequence>
<reference evidence="1 2" key="1">
    <citation type="journal article" date="2020" name="Nature">
        <title>Six reference-quality genomes reveal evolution of bat adaptations.</title>
        <authorList>
            <person name="Jebb D."/>
            <person name="Huang Z."/>
            <person name="Pippel M."/>
            <person name="Hughes G.M."/>
            <person name="Lavrichenko K."/>
            <person name="Devanna P."/>
            <person name="Winkler S."/>
            <person name="Jermiin L.S."/>
            <person name="Skirmuntt E.C."/>
            <person name="Katzourakis A."/>
            <person name="Burkitt-Gray L."/>
            <person name="Ray D.A."/>
            <person name="Sullivan K.A.M."/>
            <person name="Roscito J.G."/>
            <person name="Kirilenko B.M."/>
            <person name="Davalos L.M."/>
            <person name="Corthals A.P."/>
            <person name="Power M.L."/>
            <person name="Jones G."/>
            <person name="Ransome R.D."/>
            <person name="Dechmann D.K.N."/>
            <person name="Locatelli A.G."/>
            <person name="Puechmaille S.J."/>
            <person name="Fedrigo O."/>
            <person name="Jarvis E.D."/>
            <person name="Hiller M."/>
            <person name="Vernes S.C."/>
            <person name="Myers E.W."/>
            <person name="Teeling E.C."/>
        </authorList>
    </citation>
    <scope>NUCLEOTIDE SEQUENCE [LARGE SCALE GENOMIC DNA]</scope>
    <source>
        <strain evidence="1">MMyoMyo1</strain>
        <tissue evidence="1">Flight muscle</tissue>
    </source>
</reference>
<evidence type="ECO:0000313" key="2">
    <source>
        <dbReference type="Proteomes" id="UP000527355"/>
    </source>
</evidence>
<accession>A0A7J7VZ51</accession>
<comment type="caution">
    <text evidence="1">The sequence shown here is derived from an EMBL/GenBank/DDBJ whole genome shotgun (WGS) entry which is preliminary data.</text>
</comment>
<evidence type="ECO:0000313" key="1">
    <source>
        <dbReference type="EMBL" id="KAF6330271.1"/>
    </source>
</evidence>
<name>A0A7J7VZ51_MYOMY</name>
<protein>
    <submittedName>
        <fullName evidence="1">Uncharacterized protein</fullName>
    </submittedName>
</protein>